<dbReference type="Pfam" id="PF03305">
    <property type="entry name" value="Lipoprotein_X"/>
    <property type="match status" value="1"/>
</dbReference>
<evidence type="ECO:0000256" key="1">
    <source>
        <dbReference type="ARBA" id="ARBA00009031"/>
    </source>
</evidence>
<evidence type="ECO:0008006" key="6">
    <source>
        <dbReference type="Google" id="ProtNLM"/>
    </source>
</evidence>
<dbReference type="InterPro" id="IPR004984">
    <property type="entry name" value="Mycoplasma_lipoprotein_cen_dom"/>
</dbReference>
<gene>
    <name evidence="4" type="ORF">FJM01_00030</name>
</gene>
<sequence length="674" mass="73732">MMEKLKIAAGFSTNGPQGAGLQAIVDEYNKWLTANNKTAEGYLPVEIEWLAGGYNTNTLTSKLQAKDTKTFWNLIVNYPAAASAILQNRMGLPVSEDEYSKFGIASSFAGVNDTIAGNFKKEKIVVPMSRSSEMIAVAKPLVGKLLDAVIKKGFKKGEGESAKLVDAYIAYYNKAENKAEKDAIDKKWGDQANVSKENLASFINFTIDDSIFNSYEKLINFAIAAKMLFPKDGNNYILGFDSLPNAINIMSASLSGGDATKGYITPNTEEVRTGGWDYKKFLKDPNSPEYKLFQKITELILKGIENKAIWIGGSGAYGSNTLVSYQLAMSMGSTAGFSHTFVGDNDFGYVLKENNETIDTKGLFRIDVKGSKNLFGLWKAINNKTDDYVLPENVNGKRFTFPVDQAKADKIKALKGHYVVSSEIAKPIDGDASHVMLKTGNGGKVEVKVAIDTTVEIGDLFRGSVSNAPEGIKFYVLSNTDAFERQNLSSQPGYVNFNDADWIGVPSQYNEQDPKHAVFEQGPSLIGIHANEKEDEATKLFISWVMKEQLPSITITRKQGSKTTTENYSNVTPLDAFNLFGGYISPTEAFFKHSPEDAEIKKLSLGNQVAYKAFKKTVDDSNWIVASDVASTNSDPLRQAITSAGKSAMSNATNGTVVTFNDFLTTIKNSFSVE</sequence>
<dbReference type="NCBIfam" id="NF045826">
    <property type="entry name" value="lipo_P68"/>
    <property type="match status" value="1"/>
</dbReference>
<accession>A0A502MJG1</accession>
<dbReference type="InterPro" id="IPR004890">
    <property type="entry name" value="Lipoprotein_10_C"/>
</dbReference>
<organism evidence="4 5">
    <name type="scientific">Mycoplasma struthionis</name>
    <dbReference type="NCBI Taxonomy" id="538220"/>
    <lineage>
        <taxon>Bacteria</taxon>
        <taxon>Bacillati</taxon>
        <taxon>Mycoplasmatota</taxon>
        <taxon>Mollicutes</taxon>
        <taxon>Mycoplasmataceae</taxon>
        <taxon>Mycoplasma</taxon>
    </lineage>
</organism>
<protein>
    <recommendedName>
        <fullName evidence="6">Lipoprotein</fullName>
    </recommendedName>
</protein>
<reference evidence="4 5" key="1">
    <citation type="submission" date="2019-06" db="EMBL/GenBank/DDBJ databases">
        <title>A comparative genomics study of ostrich specific Mycoplasmas.</title>
        <authorList>
            <person name="Botes A."/>
            <person name="Nel T."/>
        </authorList>
    </citation>
    <scope>NUCLEOTIDE SEQUENCE [LARGE SCALE GENOMIC DNA]</scope>
    <source>
        <strain evidence="4 5">Ms01</strain>
    </source>
</reference>
<dbReference type="Proteomes" id="UP000317904">
    <property type="component" value="Unassembled WGS sequence"/>
</dbReference>
<evidence type="ECO:0000259" key="3">
    <source>
        <dbReference type="Pfam" id="PF03305"/>
    </source>
</evidence>
<evidence type="ECO:0000259" key="2">
    <source>
        <dbReference type="Pfam" id="PF03202"/>
    </source>
</evidence>
<dbReference type="Pfam" id="PF03202">
    <property type="entry name" value="Lipoprotein_10"/>
    <property type="match status" value="1"/>
</dbReference>
<dbReference type="InterPro" id="IPR054825">
    <property type="entry name" value="P68-like"/>
</dbReference>
<evidence type="ECO:0000313" key="5">
    <source>
        <dbReference type="Proteomes" id="UP000317904"/>
    </source>
</evidence>
<dbReference type="EMBL" id="VFSY01000001">
    <property type="protein sequence ID" value="TPI03087.1"/>
    <property type="molecule type" value="Genomic_DNA"/>
</dbReference>
<evidence type="ECO:0000313" key="4">
    <source>
        <dbReference type="EMBL" id="TPI03087.1"/>
    </source>
</evidence>
<name>A0A502MJG1_9MOLU</name>
<feature type="domain" description="Mycoplasma lipoprotein central" evidence="3">
    <location>
        <begin position="181"/>
        <end position="348"/>
    </location>
</feature>
<comment type="caution">
    <text evidence="4">The sequence shown here is derived from an EMBL/GenBank/DDBJ whole genome shotgun (WGS) entry which is preliminary data.</text>
</comment>
<feature type="domain" description="Mycoplasma lipoprotein C-terminal" evidence="2">
    <location>
        <begin position="521"/>
        <end position="650"/>
    </location>
</feature>
<comment type="similarity">
    <text evidence="1">Belongs to the MG185/MG260 family.</text>
</comment>
<dbReference type="AlphaFoldDB" id="A0A502MJG1"/>
<proteinExistence type="inferred from homology"/>